<organism evidence="4 5">
    <name type="scientific">Aliiruegeria lutimaris</name>
    <dbReference type="NCBI Taxonomy" id="571298"/>
    <lineage>
        <taxon>Bacteria</taxon>
        <taxon>Pseudomonadati</taxon>
        <taxon>Pseudomonadota</taxon>
        <taxon>Alphaproteobacteria</taxon>
        <taxon>Rhodobacterales</taxon>
        <taxon>Roseobacteraceae</taxon>
        <taxon>Aliiruegeria</taxon>
    </lineage>
</organism>
<evidence type="ECO:0000313" key="5">
    <source>
        <dbReference type="Proteomes" id="UP000199382"/>
    </source>
</evidence>
<dbReference type="RefSeq" id="WP_093163835.1">
    <property type="nucleotide sequence ID" value="NZ_FNEK01000092.1"/>
</dbReference>
<sequence>MEDDQIDRGALRKLLALLGNDPAELEDLLSDYYQDAPDLAQRIVDSAARGDVEALRIASHSLKSNARDFGALRLSDLCADLEKECRAGSPRDPQQAAQAIRLAEETARQALSEIEISGLSAESGD</sequence>
<dbReference type="InterPro" id="IPR036641">
    <property type="entry name" value="HPT_dom_sf"/>
</dbReference>
<keyword evidence="2" id="KW-0597">Phosphoprotein</keyword>
<evidence type="ECO:0000259" key="3">
    <source>
        <dbReference type="PROSITE" id="PS50894"/>
    </source>
</evidence>
<reference evidence="4 5" key="1">
    <citation type="submission" date="2016-10" db="EMBL/GenBank/DDBJ databases">
        <authorList>
            <person name="de Groot N.N."/>
        </authorList>
    </citation>
    <scope>NUCLEOTIDE SEQUENCE [LARGE SCALE GENOMIC DNA]</scope>
    <source>
        <strain evidence="4 5">DSM 25294</strain>
    </source>
</reference>
<evidence type="ECO:0000256" key="2">
    <source>
        <dbReference type="PROSITE-ProRule" id="PRU00110"/>
    </source>
</evidence>
<protein>
    <submittedName>
        <fullName evidence="4">HPt (Histidine-containing phosphotransfer) domain-containing protein</fullName>
    </submittedName>
</protein>
<dbReference type="EMBL" id="FNEK01000092">
    <property type="protein sequence ID" value="SDL53942.1"/>
    <property type="molecule type" value="Genomic_DNA"/>
</dbReference>
<evidence type="ECO:0000256" key="1">
    <source>
        <dbReference type="ARBA" id="ARBA00023012"/>
    </source>
</evidence>
<keyword evidence="1" id="KW-0902">Two-component regulatory system</keyword>
<dbReference type="InterPro" id="IPR008207">
    <property type="entry name" value="Sig_transdc_His_kin_Hpt_dom"/>
</dbReference>
<feature type="domain" description="HPt" evidence="3">
    <location>
        <begin position="21"/>
        <end position="117"/>
    </location>
</feature>
<dbReference type="PROSITE" id="PS50894">
    <property type="entry name" value="HPT"/>
    <property type="match status" value="1"/>
</dbReference>
<feature type="modified residue" description="Phosphohistidine" evidence="2">
    <location>
        <position position="60"/>
    </location>
</feature>
<dbReference type="OrthoDB" id="8481159at2"/>
<dbReference type="GO" id="GO:0004672">
    <property type="term" value="F:protein kinase activity"/>
    <property type="evidence" value="ECO:0007669"/>
    <property type="project" value="UniProtKB-ARBA"/>
</dbReference>
<dbReference type="Pfam" id="PF01627">
    <property type="entry name" value="Hpt"/>
    <property type="match status" value="1"/>
</dbReference>
<accession>A0A1G9KW59</accession>
<dbReference type="Gene3D" id="1.20.120.160">
    <property type="entry name" value="HPT domain"/>
    <property type="match status" value="1"/>
</dbReference>
<dbReference type="AlphaFoldDB" id="A0A1G9KW59"/>
<keyword evidence="5" id="KW-1185">Reference proteome</keyword>
<dbReference type="STRING" id="571298.SAMN04488026_10922"/>
<dbReference type="Proteomes" id="UP000199382">
    <property type="component" value="Unassembled WGS sequence"/>
</dbReference>
<name>A0A1G9KW59_9RHOB</name>
<evidence type="ECO:0000313" key="4">
    <source>
        <dbReference type="EMBL" id="SDL53942.1"/>
    </source>
</evidence>
<dbReference type="SUPFAM" id="SSF47226">
    <property type="entry name" value="Histidine-containing phosphotransfer domain, HPT domain"/>
    <property type="match status" value="1"/>
</dbReference>
<dbReference type="GO" id="GO:0000160">
    <property type="term" value="P:phosphorelay signal transduction system"/>
    <property type="evidence" value="ECO:0007669"/>
    <property type="project" value="UniProtKB-KW"/>
</dbReference>
<gene>
    <name evidence="4" type="ORF">SAMN04488026_10922</name>
</gene>
<proteinExistence type="predicted"/>